<dbReference type="RefSeq" id="XP_028472759.1">
    <property type="nucleotide sequence ID" value="XM_028618871.1"/>
</dbReference>
<protein>
    <submittedName>
        <fullName evidence="1">Uncharacterized protein</fullName>
    </submittedName>
</protein>
<dbReference type="EMBL" id="RSCE01000015">
    <property type="protein sequence ID" value="RSH77612.1"/>
    <property type="molecule type" value="Genomic_DNA"/>
</dbReference>
<name>A0A427XFK8_9TREE</name>
<organism evidence="1 2">
    <name type="scientific">Apiotrichum porosum</name>
    <dbReference type="NCBI Taxonomy" id="105984"/>
    <lineage>
        <taxon>Eukaryota</taxon>
        <taxon>Fungi</taxon>
        <taxon>Dikarya</taxon>
        <taxon>Basidiomycota</taxon>
        <taxon>Agaricomycotina</taxon>
        <taxon>Tremellomycetes</taxon>
        <taxon>Trichosporonales</taxon>
        <taxon>Trichosporonaceae</taxon>
        <taxon>Apiotrichum</taxon>
    </lineage>
</organism>
<evidence type="ECO:0000313" key="1">
    <source>
        <dbReference type="EMBL" id="RSH77612.1"/>
    </source>
</evidence>
<sequence length="72" mass="7578">MVRLSLPISQCSVGTSSNGGHTGYLSYGRVTPQEIPQVIEETILQGKIVPGLLRSGAGIQRGHSNKECGILS</sequence>
<dbReference type="GeneID" id="39587715"/>
<comment type="caution">
    <text evidence="1">The sequence shown here is derived from an EMBL/GenBank/DDBJ whole genome shotgun (WGS) entry which is preliminary data.</text>
</comment>
<dbReference type="STRING" id="105984.A0A427XFK8"/>
<reference evidence="1 2" key="1">
    <citation type="submission" date="2018-11" db="EMBL/GenBank/DDBJ databases">
        <title>Genome sequence of Apiotrichum porosum DSM 27194.</title>
        <authorList>
            <person name="Aliyu H."/>
            <person name="Gorte O."/>
            <person name="Ochsenreither K."/>
        </authorList>
    </citation>
    <scope>NUCLEOTIDE SEQUENCE [LARGE SCALE GENOMIC DNA]</scope>
    <source>
        <strain evidence="1 2">DSM 27194</strain>
    </source>
</reference>
<gene>
    <name evidence="1" type="ORF">EHS24_003172</name>
</gene>
<dbReference type="AlphaFoldDB" id="A0A427XFK8"/>
<proteinExistence type="predicted"/>
<dbReference type="OrthoDB" id="10253744at2759"/>
<accession>A0A427XFK8</accession>
<evidence type="ECO:0000313" key="2">
    <source>
        <dbReference type="Proteomes" id="UP000279236"/>
    </source>
</evidence>
<dbReference type="Proteomes" id="UP000279236">
    <property type="component" value="Unassembled WGS sequence"/>
</dbReference>
<keyword evidence="2" id="KW-1185">Reference proteome</keyword>